<dbReference type="AlphaFoldDB" id="A0A437Q794"/>
<dbReference type="EMBL" id="SACQ01000005">
    <property type="protein sequence ID" value="RVU30348.1"/>
    <property type="molecule type" value="Genomic_DNA"/>
</dbReference>
<dbReference type="Gene3D" id="3.90.1200.10">
    <property type="match status" value="1"/>
</dbReference>
<comment type="caution">
    <text evidence="4">The sequence shown here is derived from an EMBL/GenBank/DDBJ whole genome shotgun (WGS) entry which is preliminary data.</text>
</comment>
<organism evidence="4 5">
    <name type="scientific">Neptunomonas marina</name>
    <dbReference type="NCBI Taxonomy" id="1815562"/>
    <lineage>
        <taxon>Bacteria</taxon>
        <taxon>Pseudomonadati</taxon>
        <taxon>Pseudomonadota</taxon>
        <taxon>Gammaproteobacteria</taxon>
        <taxon>Oceanospirillales</taxon>
        <taxon>Oceanospirillaceae</taxon>
        <taxon>Neptunomonas</taxon>
    </lineage>
</organism>
<keyword evidence="4" id="KW-0808">Transferase</keyword>
<keyword evidence="2" id="KW-0067">ATP-binding</keyword>
<dbReference type="Gene3D" id="3.30.200.20">
    <property type="entry name" value="Phosphorylase Kinase, domain 1"/>
    <property type="match status" value="1"/>
</dbReference>
<keyword evidence="5" id="KW-1185">Reference proteome</keyword>
<dbReference type="Pfam" id="PF01636">
    <property type="entry name" value="APH"/>
    <property type="match status" value="1"/>
</dbReference>
<dbReference type="RefSeq" id="WP_127694544.1">
    <property type="nucleotide sequence ID" value="NZ_SACQ01000005.1"/>
</dbReference>
<sequence>MGQRLSGLLAWVEKLEAENRLPIQGGWDVKPVSGDASFRRYFRVSSGSGNWIAVDAPPEKEASDIFVQIANSWREAGISVPEVIAADLEQGYMLLEDFGDRLLLPALTNDSVDALYRSAMAELLKIQTLERGDLPPYDAVLLQREMLLFSTWFVEEFLALNLTQAEHDCIAAAFHALQESALEQPAVVVHRDYHSRNLMLKEDDSFGVIDFQDAVYGPITYDLVSLLRDCYVCWPDEYVYSWVESYRLQAQSAALIKDVPAGVFAQWFDLMGTQRHLKAIGIFARLSIRDNKHGYLQDIPRTMGYVVKVVKRYETLHPFAELLTTRILPAMSDKDLSVDPYL</sequence>
<dbReference type="GO" id="GO:0005524">
    <property type="term" value="F:ATP binding"/>
    <property type="evidence" value="ECO:0007669"/>
    <property type="project" value="UniProtKB-KW"/>
</dbReference>
<dbReference type="SUPFAM" id="SSF56112">
    <property type="entry name" value="Protein kinase-like (PK-like)"/>
    <property type="match status" value="1"/>
</dbReference>
<dbReference type="InterPro" id="IPR002575">
    <property type="entry name" value="Aminoglycoside_PTrfase"/>
</dbReference>
<name>A0A437Q794_9GAMM</name>
<keyword evidence="1" id="KW-0547">Nucleotide-binding</keyword>
<evidence type="ECO:0000256" key="2">
    <source>
        <dbReference type="ARBA" id="ARBA00022840"/>
    </source>
</evidence>
<gene>
    <name evidence="4" type="ORF">EOE65_11945</name>
</gene>
<evidence type="ECO:0000313" key="5">
    <source>
        <dbReference type="Proteomes" id="UP000282818"/>
    </source>
</evidence>
<evidence type="ECO:0000259" key="3">
    <source>
        <dbReference type="Pfam" id="PF01636"/>
    </source>
</evidence>
<dbReference type="GO" id="GO:0016740">
    <property type="term" value="F:transferase activity"/>
    <property type="evidence" value="ECO:0007669"/>
    <property type="project" value="UniProtKB-KW"/>
</dbReference>
<dbReference type="InterPro" id="IPR011009">
    <property type="entry name" value="Kinase-like_dom_sf"/>
</dbReference>
<dbReference type="PANTHER" id="PTHR33540:SF1">
    <property type="entry name" value="N-ACETYLMURAMATE_N-ACETYLGLUCOSAMINE KINASE"/>
    <property type="match status" value="1"/>
</dbReference>
<evidence type="ECO:0000256" key="1">
    <source>
        <dbReference type="ARBA" id="ARBA00022741"/>
    </source>
</evidence>
<protein>
    <submittedName>
        <fullName evidence="4">Aminoglycoside phosphotransferase</fullName>
    </submittedName>
</protein>
<proteinExistence type="predicted"/>
<accession>A0A437Q794</accession>
<feature type="domain" description="Aminoglycoside phosphotransferase" evidence="3">
    <location>
        <begin position="28"/>
        <end position="243"/>
    </location>
</feature>
<dbReference type="PANTHER" id="PTHR33540">
    <property type="entry name" value="TRNA THREONYLCARBAMOYLADENOSINE BIOSYNTHESIS PROTEIN TSAE"/>
    <property type="match status" value="1"/>
</dbReference>
<reference evidence="4 5" key="1">
    <citation type="submission" date="2019-01" db="EMBL/GenBank/DDBJ databases">
        <authorList>
            <person name="Chen W.-M."/>
        </authorList>
    </citation>
    <scope>NUCLEOTIDE SEQUENCE [LARGE SCALE GENOMIC DNA]</scope>
    <source>
        <strain evidence="4 5">HPM-16</strain>
    </source>
</reference>
<evidence type="ECO:0000313" key="4">
    <source>
        <dbReference type="EMBL" id="RVU30348.1"/>
    </source>
</evidence>
<dbReference type="Proteomes" id="UP000282818">
    <property type="component" value="Unassembled WGS sequence"/>
</dbReference>